<dbReference type="PANTHER" id="PTHR43124">
    <property type="entry name" value="PURINE EFFLUX PUMP PBUE"/>
    <property type="match status" value="1"/>
</dbReference>
<dbReference type="Proteomes" id="UP000284763">
    <property type="component" value="Unassembled WGS sequence"/>
</dbReference>
<feature type="transmembrane region" description="Helical" evidence="6">
    <location>
        <begin position="60"/>
        <end position="81"/>
    </location>
</feature>
<dbReference type="EMBL" id="QZAB01000256">
    <property type="protein sequence ID" value="RQD86552.1"/>
    <property type="molecule type" value="Genomic_DNA"/>
</dbReference>
<feature type="transmembrane region" description="Helical" evidence="6">
    <location>
        <begin position="110"/>
        <end position="135"/>
    </location>
</feature>
<comment type="subcellular location">
    <subcellularLocation>
        <location evidence="1">Cell membrane</location>
        <topology evidence="1">Multi-pass membrane protein</topology>
    </subcellularLocation>
</comment>
<evidence type="ECO:0000259" key="7">
    <source>
        <dbReference type="PROSITE" id="PS50850"/>
    </source>
</evidence>
<keyword evidence="2" id="KW-1003">Cell membrane</keyword>
<comment type="caution">
    <text evidence="8">The sequence shown here is derived from an EMBL/GenBank/DDBJ whole genome shotgun (WGS) entry which is preliminary data.</text>
</comment>
<dbReference type="Pfam" id="PF07690">
    <property type="entry name" value="MFS_1"/>
    <property type="match status" value="1"/>
</dbReference>
<dbReference type="Gene3D" id="1.20.1250.20">
    <property type="entry name" value="MFS general substrate transporter like domains"/>
    <property type="match status" value="1"/>
</dbReference>
<gene>
    <name evidence="8" type="ORF">D5R95_03830</name>
</gene>
<dbReference type="InterPro" id="IPR036259">
    <property type="entry name" value="MFS_trans_sf"/>
</dbReference>
<dbReference type="PANTHER" id="PTHR43124:SF3">
    <property type="entry name" value="CHLORAMPHENICOL EFFLUX PUMP RV0191"/>
    <property type="match status" value="1"/>
</dbReference>
<feature type="transmembrane region" description="Helical" evidence="6">
    <location>
        <begin position="24"/>
        <end position="48"/>
    </location>
</feature>
<name>A0A424YZ59_9EURY</name>
<dbReference type="InterPro" id="IPR050189">
    <property type="entry name" value="MFS_Efflux_Transporters"/>
</dbReference>
<organism evidence="8 9">
    <name type="scientific">Methanosalsum natronophilum</name>
    <dbReference type="NCBI Taxonomy" id="768733"/>
    <lineage>
        <taxon>Archaea</taxon>
        <taxon>Methanobacteriati</taxon>
        <taxon>Methanobacteriota</taxon>
        <taxon>Stenosarchaea group</taxon>
        <taxon>Methanomicrobia</taxon>
        <taxon>Methanosarcinales</taxon>
        <taxon>Methanosarcinaceae</taxon>
        <taxon>Methanosalsum</taxon>
    </lineage>
</organism>
<keyword evidence="3 6" id="KW-0812">Transmembrane</keyword>
<evidence type="ECO:0000256" key="6">
    <source>
        <dbReference type="SAM" id="Phobius"/>
    </source>
</evidence>
<keyword evidence="5 6" id="KW-0472">Membrane</keyword>
<dbReference type="GO" id="GO:0022857">
    <property type="term" value="F:transmembrane transporter activity"/>
    <property type="evidence" value="ECO:0007669"/>
    <property type="project" value="InterPro"/>
</dbReference>
<reference evidence="8 9" key="1">
    <citation type="submission" date="2018-08" db="EMBL/GenBank/DDBJ databases">
        <title>The metabolism and importance of syntrophic acetate oxidation coupled to methane or sulfide production in haloalkaline environments.</title>
        <authorList>
            <person name="Timmers P.H.A."/>
            <person name="Vavourakis C.D."/>
            <person name="Sorokin D.Y."/>
            <person name="Sinninghe Damste J.S."/>
            <person name="Muyzer G."/>
            <person name="Stams A.J.M."/>
            <person name="Plugge C.M."/>
        </authorList>
    </citation>
    <scope>NUCLEOTIDE SEQUENCE [LARGE SCALE GENOMIC DNA]</scope>
    <source>
        <strain evidence="8">MSAO_Arc3</strain>
    </source>
</reference>
<protein>
    <submittedName>
        <fullName evidence="8">MFS transporter</fullName>
    </submittedName>
</protein>
<evidence type="ECO:0000256" key="1">
    <source>
        <dbReference type="ARBA" id="ARBA00004651"/>
    </source>
</evidence>
<dbReference type="PROSITE" id="PS50850">
    <property type="entry name" value="MFS"/>
    <property type="match status" value="1"/>
</dbReference>
<proteinExistence type="predicted"/>
<dbReference type="SUPFAM" id="SSF103473">
    <property type="entry name" value="MFS general substrate transporter"/>
    <property type="match status" value="1"/>
</dbReference>
<dbReference type="AlphaFoldDB" id="A0A424YZ59"/>
<keyword evidence="4 6" id="KW-1133">Transmembrane helix</keyword>
<evidence type="ECO:0000313" key="8">
    <source>
        <dbReference type="EMBL" id="RQD86552.1"/>
    </source>
</evidence>
<feature type="transmembrane region" description="Helical" evidence="6">
    <location>
        <begin position="88"/>
        <end position="104"/>
    </location>
</feature>
<dbReference type="InterPro" id="IPR011701">
    <property type="entry name" value="MFS"/>
</dbReference>
<feature type="domain" description="Major facilitator superfamily (MFS) profile" evidence="7">
    <location>
        <begin position="23"/>
        <end position="144"/>
    </location>
</feature>
<dbReference type="InterPro" id="IPR020846">
    <property type="entry name" value="MFS_dom"/>
</dbReference>
<evidence type="ECO:0000256" key="2">
    <source>
        <dbReference type="ARBA" id="ARBA00022475"/>
    </source>
</evidence>
<evidence type="ECO:0000256" key="5">
    <source>
        <dbReference type="ARBA" id="ARBA00023136"/>
    </source>
</evidence>
<evidence type="ECO:0000256" key="3">
    <source>
        <dbReference type="ARBA" id="ARBA00022692"/>
    </source>
</evidence>
<sequence>MLHIMDKMKHNLYLSIDFCRKKQMLLLSLGTTCIFLALLSLIPLLPPISEELAISKAELGWVAGIFMICMALFQIPFGVLSDKFGRKPMLIIGLLIFSSGVFMLSKSSTFAALLFARAISGIGAAIFFTTSFTMIGDMYRLNER</sequence>
<accession>A0A424YZ59</accession>
<feature type="non-terminal residue" evidence="8">
    <location>
        <position position="144"/>
    </location>
</feature>
<evidence type="ECO:0000313" key="9">
    <source>
        <dbReference type="Proteomes" id="UP000284763"/>
    </source>
</evidence>
<dbReference type="GO" id="GO:0005886">
    <property type="term" value="C:plasma membrane"/>
    <property type="evidence" value="ECO:0007669"/>
    <property type="project" value="UniProtKB-SubCell"/>
</dbReference>
<evidence type="ECO:0000256" key="4">
    <source>
        <dbReference type="ARBA" id="ARBA00022989"/>
    </source>
</evidence>